<dbReference type="KEGG" id="cmic:caldi_12850"/>
<organism evidence="2 3">
    <name type="scientific">Caldinitratiruptor microaerophilus</name>
    <dbReference type="NCBI Taxonomy" id="671077"/>
    <lineage>
        <taxon>Bacteria</taxon>
        <taxon>Bacillati</taxon>
        <taxon>Bacillota</taxon>
        <taxon>Clostridia</taxon>
        <taxon>Eubacteriales</taxon>
        <taxon>Symbiobacteriaceae</taxon>
        <taxon>Caldinitratiruptor</taxon>
    </lineage>
</organism>
<gene>
    <name evidence="2" type="ORF">caldi_12850</name>
</gene>
<dbReference type="InterPro" id="IPR000031">
    <property type="entry name" value="PurE_dom"/>
</dbReference>
<dbReference type="SUPFAM" id="SSF52255">
    <property type="entry name" value="N5-CAIR mutase (phosphoribosylaminoimidazole carboxylase, PurE)"/>
    <property type="match status" value="1"/>
</dbReference>
<dbReference type="Pfam" id="PF00731">
    <property type="entry name" value="AIRC"/>
    <property type="match status" value="1"/>
</dbReference>
<keyword evidence="3" id="KW-1185">Reference proteome</keyword>
<feature type="domain" description="PurE" evidence="1">
    <location>
        <begin position="92"/>
        <end position="224"/>
    </location>
</feature>
<evidence type="ECO:0000313" key="2">
    <source>
        <dbReference type="EMBL" id="BDG60195.1"/>
    </source>
</evidence>
<accession>A0AA35CJ43</accession>
<reference evidence="2" key="1">
    <citation type="submission" date="2022-03" db="EMBL/GenBank/DDBJ databases">
        <title>Complete genome sequence of Caldinitratiruptor microaerophilus.</title>
        <authorList>
            <person name="Mukaiyama R."/>
            <person name="Nishiyama T."/>
            <person name="Ueda K."/>
        </authorList>
    </citation>
    <scope>NUCLEOTIDE SEQUENCE</scope>
    <source>
        <strain evidence="2">JCM 16183</strain>
    </source>
</reference>
<dbReference type="AlphaFoldDB" id="A0AA35CJ43"/>
<dbReference type="NCBIfam" id="NF033503">
    <property type="entry name" value="LarB"/>
    <property type="match status" value="1"/>
</dbReference>
<dbReference type="PANTHER" id="PTHR43064">
    <property type="entry name" value="PHOSPHORIBOSYLAMINOIMIDAZOLE CARBOXYLASE-RELATED"/>
    <property type="match status" value="1"/>
</dbReference>
<dbReference type="InterPro" id="IPR039476">
    <property type="entry name" value="P2CMN_synthase_LarB"/>
</dbReference>
<name>A0AA35CJ43_9FIRM</name>
<protein>
    <submittedName>
        <fullName evidence="2">1-(5-phosphoribosyl)-5-amino-4-imidazole-carboxyl ate carboxylase</fullName>
    </submittedName>
</protein>
<proteinExistence type="predicted"/>
<dbReference type="RefSeq" id="WP_264844257.1">
    <property type="nucleotide sequence ID" value="NZ_AP025628.1"/>
</dbReference>
<dbReference type="Proteomes" id="UP001163687">
    <property type="component" value="Chromosome"/>
</dbReference>
<dbReference type="SMART" id="SM01001">
    <property type="entry name" value="AIRC"/>
    <property type="match status" value="1"/>
</dbReference>
<sequence>MAREGEPLEFAHLDLDREARCGFPEVVLCQGKTPEQAAAIAERLAQAHGRFLATRATPEHFAVVRGRVPDATYHEIARVIRLDRAPAPPRPGYVAVVCAGTGDLPVAEEAAVTLEAMGSAVRRIYDVGVAGLHRLLGQVGAIRQAAVVVVVAGMEGALASVVGGLVDRPVVAVPTSVGYGASLGGLAALLAMLNSCAPGVTVVNIDNGFGAGYAAATIHRAIWEGRERSGGA</sequence>
<dbReference type="GO" id="GO:0006189">
    <property type="term" value="P:'de novo' IMP biosynthetic process"/>
    <property type="evidence" value="ECO:0007669"/>
    <property type="project" value="InterPro"/>
</dbReference>
<dbReference type="Gene3D" id="3.40.50.1970">
    <property type="match status" value="1"/>
</dbReference>
<dbReference type="PANTHER" id="PTHR43064:SF1">
    <property type="entry name" value="SLL1489 PROTEIN"/>
    <property type="match status" value="1"/>
</dbReference>
<evidence type="ECO:0000313" key="3">
    <source>
        <dbReference type="Proteomes" id="UP001163687"/>
    </source>
</evidence>
<dbReference type="GO" id="GO:0016787">
    <property type="term" value="F:hydrolase activity"/>
    <property type="evidence" value="ECO:0007669"/>
    <property type="project" value="InterPro"/>
</dbReference>
<dbReference type="EMBL" id="AP025628">
    <property type="protein sequence ID" value="BDG60195.1"/>
    <property type="molecule type" value="Genomic_DNA"/>
</dbReference>
<evidence type="ECO:0000259" key="1">
    <source>
        <dbReference type="SMART" id="SM01001"/>
    </source>
</evidence>